<evidence type="ECO:0000313" key="1">
    <source>
        <dbReference type="EMBL" id="KAF5322954.1"/>
    </source>
</evidence>
<name>A0A8H5BGJ9_9AGAR</name>
<protein>
    <submittedName>
        <fullName evidence="1">Uncharacterized protein</fullName>
    </submittedName>
</protein>
<reference evidence="1 2" key="1">
    <citation type="journal article" date="2020" name="ISME J.">
        <title>Uncovering the hidden diversity of litter-decomposition mechanisms in mushroom-forming fungi.</title>
        <authorList>
            <person name="Floudas D."/>
            <person name="Bentzer J."/>
            <person name="Ahren D."/>
            <person name="Johansson T."/>
            <person name="Persson P."/>
            <person name="Tunlid A."/>
        </authorList>
    </citation>
    <scope>NUCLEOTIDE SEQUENCE [LARGE SCALE GENOMIC DNA]</scope>
    <source>
        <strain evidence="1 2">CBS 175.51</strain>
    </source>
</reference>
<accession>A0A8H5BGJ9</accession>
<evidence type="ECO:0000313" key="2">
    <source>
        <dbReference type="Proteomes" id="UP000541558"/>
    </source>
</evidence>
<dbReference type="Proteomes" id="UP000541558">
    <property type="component" value="Unassembled WGS sequence"/>
</dbReference>
<gene>
    <name evidence="1" type="ORF">D9611_009295</name>
</gene>
<proteinExistence type="predicted"/>
<organism evidence="1 2">
    <name type="scientific">Ephemerocybe angulata</name>
    <dbReference type="NCBI Taxonomy" id="980116"/>
    <lineage>
        <taxon>Eukaryota</taxon>
        <taxon>Fungi</taxon>
        <taxon>Dikarya</taxon>
        <taxon>Basidiomycota</taxon>
        <taxon>Agaricomycotina</taxon>
        <taxon>Agaricomycetes</taxon>
        <taxon>Agaricomycetidae</taxon>
        <taxon>Agaricales</taxon>
        <taxon>Agaricineae</taxon>
        <taxon>Psathyrellaceae</taxon>
        <taxon>Ephemerocybe</taxon>
    </lineage>
</organism>
<keyword evidence="2" id="KW-1185">Reference proteome</keyword>
<dbReference type="AlphaFoldDB" id="A0A8H5BGJ9"/>
<sequence>MFWGWAQTDPAGIHASSAPGLWTWATPARQSNANLDSGRFQEHHVRVLGLGCVLAASLVSTTLISRPTAQTDPAGIHASSAPHEFRHIRMPTRTLSGTPRPCFGAGRKLTLRGFTHPQLQYVDDGPVLYPDALQHEFQHIRMPTRTLSGTPRPCFGAGRKLTLRGFTHPQLQDMDALGCLTPRPGIPQLCSWRLKRHA</sequence>
<dbReference type="EMBL" id="JAACJK010000167">
    <property type="protein sequence ID" value="KAF5322954.1"/>
    <property type="molecule type" value="Genomic_DNA"/>
</dbReference>
<comment type="caution">
    <text evidence="1">The sequence shown here is derived from an EMBL/GenBank/DDBJ whole genome shotgun (WGS) entry which is preliminary data.</text>
</comment>